<evidence type="ECO:0000313" key="2">
    <source>
        <dbReference type="EMBL" id="LAB54326.1"/>
    </source>
</evidence>
<dbReference type="AlphaFoldDB" id="A0A2D4PB09"/>
<name>A0A2D4PB09_MICSU</name>
<sequence length="101" mass="11657">MQQAFKGLPERRGGNVFSKAPEDKTRSNGWKLNKERSKLRLRRNFLTVRTINQWTCLSPEVLGAPTLEIFKKRLDSLAPRSLLNVILIPFPGPPLRSKMWL</sequence>
<dbReference type="EMBL" id="IACN01058191">
    <property type="protein sequence ID" value="LAB54326.1"/>
    <property type="molecule type" value="Transcribed_RNA"/>
</dbReference>
<proteinExistence type="predicted"/>
<evidence type="ECO:0000256" key="1">
    <source>
        <dbReference type="SAM" id="MobiDB-lite"/>
    </source>
</evidence>
<reference evidence="2" key="1">
    <citation type="submission" date="2017-07" db="EMBL/GenBank/DDBJ databases">
        <authorList>
            <person name="Mikheyev A."/>
            <person name="Grau M."/>
        </authorList>
    </citation>
    <scope>NUCLEOTIDE SEQUENCE</scope>
    <source>
        <tissue evidence="2">Venom_gland</tissue>
    </source>
</reference>
<feature type="region of interest" description="Disordered" evidence="1">
    <location>
        <begin position="1"/>
        <end position="28"/>
    </location>
</feature>
<accession>A0A2D4PB09</accession>
<reference evidence="2" key="2">
    <citation type="submission" date="2017-11" db="EMBL/GenBank/DDBJ databases">
        <title>Coralsnake Venomics: Analyses of Venom Gland Transcriptomes and Proteomes of Six Brazilian Taxa.</title>
        <authorList>
            <person name="Aird S.D."/>
            <person name="Jorge da Silva N."/>
            <person name="Qiu L."/>
            <person name="Villar-Briones A."/>
            <person name="Aparecida-Saddi V."/>
            <person name="Campos-Telles M.P."/>
            <person name="Grau M."/>
            <person name="Mikheyev A.S."/>
        </authorList>
    </citation>
    <scope>NUCLEOTIDE SEQUENCE</scope>
    <source>
        <tissue evidence="2">Venom_gland</tissue>
    </source>
</reference>
<protein>
    <submittedName>
        <fullName evidence="2">Uncharacterized protein</fullName>
    </submittedName>
</protein>
<organism evidence="2">
    <name type="scientific">Micrurus surinamensis</name>
    <name type="common">Surinam coral snake</name>
    <dbReference type="NCBI Taxonomy" id="129470"/>
    <lineage>
        <taxon>Eukaryota</taxon>
        <taxon>Metazoa</taxon>
        <taxon>Chordata</taxon>
        <taxon>Craniata</taxon>
        <taxon>Vertebrata</taxon>
        <taxon>Euteleostomi</taxon>
        <taxon>Lepidosauria</taxon>
        <taxon>Squamata</taxon>
        <taxon>Bifurcata</taxon>
        <taxon>Unidentata</taxon>
        <taxon>Episquamata</taxon>
        <taxon>Toxicofera</taxon>
        <taxon>Serpentes</taxon>
        <taxon>Colubroidea</taxon>
        <taxon>Elapidae</taxon>
        <taxon>Elapinae</taxon>
        <taxon>Micrurus</taxon>
    </lineage>
</organism>